<accession>A0A517VTC0</accession>
<keyword evidence="3" id="KW-1185">Reference proteome</keyword>
<dbReference type="Pfam" id="PF05866">
    <property type="entry name" value="RusA"/>
    <property type="match status" value="1"/>
</dbReference>
<dbReference type="GO" id="GO:0000287">
    <property type="term" value="F:magnesium ion binding"/>
    <property type="evidence" value="ECO:0007669"/>
    <property type="project" value="InterPro"/>
</dbReference>
<dbReference type="GO" id="GO:0006310">
    <property type="term" value="P:DNA recombination"/>
    <property type="evidence" value="ECO:0007669"/>
    <property type="project" value="InterPro"/>
</dbReference>
<dbReference type="GO" id="GO:0006281">
    <property type="term" value="P:DNA repair"/>
    <property type="evidence" value="ECO:0007669"/>
    <property type="project" value="InterPro"/>
</dbReference>
<dbReference type="EMBL" id="CP037422">
    <property type="protein sequence ID" value="QDU11270.1"/>
    <property type="molecule type" value="Genomic_DNA"/>
</dbReference>
<proteinExistence type="predicted"/>
<dbReference type="Proteomes" id="UP000318384">
    <property type="component" value="Chromosome"/>
</dbReference>
<dbReference type="Proteomes" id="UP000318704">
    <property type="component" value="Chromosome"/>
</dbReference>
<evidence type="ECO:0000313" key="3">
    <source>
        <dbReference type="Proteomes" id="UP000318384"/>
    </source>
</evidence>
<dbReference type="SUPFAM" id="SSF103084">
    <property type="entry name" value="Holliday junction resolvase RusA"/>
    <property type="match status" value="1"/>
</dbReference>
<accession>A0A517X197</accession>
<dbReference type="EMBL" id="CP037920">
    <property type="protein sequence ID" value="QDT96261.1"/>
    <property type="molecule type" value="Genomic_DNA"/>
</dbReference>
<dbReference type="OrthoDB" id="8478301at2"/>
<dbReference type="KEGG" id="gaw:V144x_17150"/>
<evidence type="ECO:0000313" key="4">
    <source>
        <dbReference type="Proteomes" id="UP000318704"/>
    </source>
</evidence>
<sequence length="226" mass="25173">MSDNGEPLIEALEEADAGVAPSPFGELSVKIPGAPASIQSKKAQRNAYIAQIKTELSKFQFILTGQIILEITWNVPAKSRYETDAKADIDNCLKPIIDAFTGPDGIMIDDCQLKGLYISWTHINSGDEYLHFQFKFDSDHYCERDDLVFIRLEKGLRCPVNTNWPKELKTIWVKAIQAGEDLKAILENENVSYLTLASMTGGAQPFHATRTVGFRDLSPEEFAGET</sequence>
<gene>
    <name evidence="1" type="ORF">V144x_17150</name>
    <name evidence="2" type="ORF">V202x_46890</name>
</gene>
<dbReference type="InterPro" id="IPR008822">
    <property type="entry name" value="Endonuclease_RusA-like"/>
</dbReference>
<dbReference type="InterPro" id="IPR036614">
    <property type="entry name" value="RusA-like_sf"/>
</dbReference>
<dbReference type="RefSeq" id="WP_144984079.1">
    <property type="nucleotide sequence ID" value="NZ_CP037422.1"/>
</dbReference>
<reference evidence="3 4" key="1">
    <citation type="submission" date="2019-03" db="EMBL/GenBank/DDBJ databases">
        <title>Deep-cultivation of Planctomycetes and their phenomic and genomic characterization uncovers novel biology.</title>
        <authorList>
            <person name="Wiegand S."/>
            <person name="Jogler M."/>
            <person name="Boedeker C."/>
            <person name="Pinto D."/>
            <person name="Vollmers J."/>
            <person name="Rivas-Marin E."/>
            <person name="Kohn T."/>
            <person name="Peeters S.H."/>
            <person name="Heuer A."/>
            <person name="Rast P."/>
            <person name="Oberbeckmann S."/>
            <person name="Bunk B."/>
            <person name="Jeske O."/>
            <person name="Meyerdierks A."/>
            <person name="Storesund J.E."/>
            <person name="Kallscheuer N."/>
            <person name="Luecker S."/>
            <person name="Lage O.M."/>
            <person name="Pohl T."/>
            <person name="Merkel B.J."/>
            <person name="Hornburger P."/>
            <person name="Mueller R.-W."/>
            <person name="Bruemmer F."/>
            <person name="Labrenz M."/>
            <person name="Spormann A.M."/>
            <person name="Op den Camp H."/>
            <person name="Overmann J."/>
            <person name="Amann R."/>
            <person name="Jetten M.S.M."/>
            <person name="Mascher T."/>
            <person name="Medema M.H."/>
            <person name="Devos D.P."/>
            <person name="Kaster A.-K."/>
            <person name="Ovreas L."/>
            <person name="Rohde M."/>
            <person name="Galperin M.Y."/>
            <person name="Jogler C."/>
        </authorList>
    </citation>
    <scope>NUCLEOTIDE SEQUENCE [LARGE SCALE GENOMIC DNA]</scope>
    <source>
        <strain evidence="1 4">V144</strain>
        <strain evidence="2 3">V202</strain>
    </source>
</reference>
<dbReference type="AlphaFoldDB" id="A0A517VTC0"/>
<evidence type="ECO:0000313" key="2">
    <source>
        <dbReference type="EMBL" id="QDU11270.1"/>
    </source>
</evidence>
<name>A0A517VTC0_9PLAN</name>
<organism evidence="1 4">
    <name type="scientific">Gimesia aquarii</name>
    <dbReference type="NCBI Taxonomy" id="2527964"/>
    <lineage>
        <taxon>Bacteria</taxon>
        <taxon>Pseudomonadati</taxon>
        <taxon>Planctomycetota</taxon>
        <taxon>Planctomycetia</taxon>
        <taxon>Planctomycetales</taxon>
        <taxon>Planctomycetaceae</taxon>
        <taxon>Gimesia</taxon>
    </lineage>
</organism>
<dbReference type="Gene3D" id="3.30.1330.70">
    <property type="entry name" value="Holliday junction resolvase RusA"/>
    <property type="match status" value="1"/>
</dbReference>
<evidence type="ECO:0000313" key="1">
    <source>
        <dbReference type="EMBL" id="QDT96261.1"/>
    </source>
</evidence>
<protein>
    <submittedName>
        <fullName evidence="1">Endodeoxyribonuclease RusA</fullName>
    </submittedName>
</protein>